<feature type="non-terminal residue" evidence="3">
    <location>
        <position position="1"/>
    </location>
</feature>
<dbReference type="GO" id="GO:0000938">
    <property type="term" value="C:GARP complex"/>
    <property type="evidence" value="ECO:0007669"/>
    <property type="project" value="TreeGrafter"/>
</dbReference>
<keyword evidence="4" id="KW-1185">Reference proteome</keyword>
<dbReference type="PANTHER" id="PTHR14190:SF7">
    <property type="entry name" value="VACUOLAR PROTEIN SORTING-ASSOCIATED PROTEIN 52 HOMOLOG"/>
    <property type="match status" value="1"/>
</dbReference>
<dbReference type="Pfam" id="PF04129">
    <property type="entry name" value="Vps52_CC"/>
    <property type="match status" value="1"/>
</dbReference>
<evidence type="ECO:0000256" key="1">
    <source>
        <dbReference type="ARBA" id="ARBA00017083"/>
    </source>
</evidence>
<sequence length="58" mass="6517">MEQMLSNFQSDLSCISSEIQSLQEQSVAMNVKLKNRQSVRSELSQLVDELVVPSSMIT</sequence>
<dbReference type="AlphaFoldDB" id="A0A8J7TCB6"/>
<reference evidence="3" key="1">
    <citation type="journal article" date="2021" name="Cell">
        <title>Tracing the genetic footprints of vertebrate landing in non-teleost ray-finned fishes.</title>
        <authorList>
            <person name="Bi X."/>
            <person name="Wang K."/>
            <person name="Yang L."/>
            <person name="Pan H."/>
            <person name="Jiang H."/>
            <person name="Wei Q."/>
            <person name="Fang M."/>
            <person name="Yu H."/>
            <person name="Zhu C."/>
            <person name="Cai Y."/>
            <person name="He Y."/>
            <person name="Gan X."/>
            <person name="Zeng H."/>
            <person name="Yu D."/>
            <person name="Zhu Y."/>
            <person name="Jiang H."/>
            <person name="Qiu Q."/>
            <person name="Yang H."/>
            <person name="Zhang Y.E."/>
            <person name="Wang W."/>
            <person name="Zhu M."/>
            <person name="He S."/>
            <person name="Zhang G."/>
        </authorList>
    </citation>
    <scope>NUCLEOTIDE SEQUENCE</scope>
    <source>
        <strain evidence="3">Allg_001</strain>
    </source>
</reference>
<name>A0A8J7TCB6_ATRSP</name>
<feature type="non-terminal residue" evidence="3">
    <location>
        <position position="58"/>
    </location>
</feature>
<organism evidence="3 4">
    <name type="scientific">Atractosteus spatula</name>
    <name type="common">Alligator gar</name>
    <name type="synonym">Lepisosteus spatula</name>
    <dbReference type="NCBI Taxonomy" id="7917"/>
    <lineage>
        <taxon>Eukaryota</taxon>
        <taxon>Metazoa</taxon>
        <taxon>Chordata</taxon>
        <taxon>Craniata</taxon>
        <taxon>Vertebrata</taxon>
        <taxon>Euteleostomi</taxon>
        <taxon>Actinopterygii</taxon>
        <taxon>Neopterygii</taxon>
        <taxon>Holostei</taxon>
        <taxon>Semionotiformes</taxon>
        <taxon>Lepisosteidae</taxon>
        <taxon>Atractosteus</taxon>
    </lineage>
</organism>
<dbReference type="GO" id="GO:0005829">
    <property type="term" value="C:cytosol"/>
    <property type="evidence" value="ECO:0007669"/>
    <property type="project" value="GOC"/>
</dbReference>
<dbReference type="GO" id="GO:0032456">
    <property type="term" value="P:endocytic recycling"/>
    <property type="evidence" value="ECO:0007669"/>
    <property type="project" value="TreeGrafter"/>
</dbReference>
<dbReference type="Proteomes" id="UP000736164">
    <property type="component" value="Unassembled WGS sequence"/>
</dbReference>
<dbReference type="GO" id="GO:0006896">
    <property type="term" value="P:Golgi to vacuole transport"/>
    <property type="evidence" value="ECO:0007669"/>
    <property type="project" value="TreeGrafter"/>
</dbReference>
<dbReference type="GO" id="GO:0042147">
    <property type="term" value="P:retrograde transport, endosome to Golgi"/>
    <property type="evidence" value="ECO:0007669"/>
    <property type="project" value="TreeGrafter"/>
</dbReference>
<comment type="caution">
    <text evidence="3">The sequence shown here is derived from an EMBL/GenBank/DDBJ whole genome shotgun (WGS) entry which is preliminary data.</text>
</comment>
<dbReference type="InterPro" id="IPR007258">
    <property type="entry name" value="Vps52"/>
</dbReference>
<feature type="domain" description="Vps52 coiled-coil" evidence="2">
    <location>
        <begin position="1"/>
        <end position="58"/>
    </location>
</feature>
<evidence type="ECO:0000313" key="4">
    <source>
        <dbReference type="Proteomes" id="UP000736164"/>
    </source>
</evidence>
<dbReference type="PANTHER" id="PTHR14190">
    <property type="entry name" value="SUPPRESSOR OF ACTIN MUTATIONS 2/VACUOLAR PROTEIN SORTING 52"/>
    <property type="match status" value="1"/>
</dbReference>
<dbReference type="GO" id="GO:0019905">
    <property type="term" value="F:syntaxin binding"/>
    <property type="evidence" value="ECO:0007669"/>
    <property type="project" value="TreeGrafter"/>
</dbReference>
<dbReference type="InterPro" id="IPR048319">
    <property type="entry name" value="Vps52_CC"/>
</dbReference>
<proteinExistence type="predicted"/>
<evidence type="ECO:0000313" key="3">
    <source>
        <dbReference type="EMBL" id="MBN3318319.1"/>
    </source>
</evidence>
<accession>A0A8J7TCB6</accession>
<evidence type="ECO:0000259" key="2">
    <source>
        <dbReference type="Pfam" id="PF04129"/>
    </source>
</evidence>
<protein>
    <recommendedName>
        <fullName evidence="1">Vacuolar protein sorting-associated protein 52 homolog</fullName>
    </recommendedName>
</protein>
<dbReference type="EMBL" id="JAAWVO010039410">
    <property type="protein sequence ID" value="MBN3318319.1"/>
    <property type="molecule type" value="Genomic_DNA"/>
</dbReference>
<dbReference type="GO" id="GO:0007041">
    <property type="term" value="P:lysosomal transport"/>
    <property type="evidence" value="ECO:0007669"/>
    <property type="project" value="TreeGrafter"/>
</dbReference>
<gene>
    <name evidence="3" type="primary">Vps52_0</name>
    <name evidence="3" type="ORF">GTO95_0011515</name>
</gene>